<protein>
    <submittedName>
        <fullName evidence="2">Uncharacterized protein</fullName>
    </submittedName>
</protein>
<evidence type="ECO:0000256" key="1">
    <source>
        <dbReference type="SAM" id="MobiDB-lite"/>
    </source>
</evidence>
<accession>A0A5B0WXW5</accession>
<keyword evidence="3" id="KW-1185">Reference proteome</keyword>
<evidence type="ECO:0000313" key="3">
    <source>
        <dbReference type="Proteomes" id="UP000323708"/>
    </source>
</evidence>
<evidence type="ECO:0000313" key="2">
    <source>
        <dbReference type="EMBL" id="KAA1191866.1"/>
    </source>
</evidence>
<dbReference type="EMBL" id="VTUX01000004">
    <property type="protein sequence ID" value="KAA1191866.1"/>
    <property type="molecule type" value="Genomic_DNA"/>
</dbReference>
<gene>
    <name evidence="2" type="ORF">F0M18_10070</name>
</gene>
<proteinExistence type="predicted"/>
<feature type="region of interest" description="Disordered" evidence="1">
    <location>
        <begin position="54"/>
        <end position="90"/>
    </location>
</feature>
<reference evidence="2 3" key="1">
    <citation type="submission" date="2019-09" db="EMBL/GenBank/DDBJ databases">
        <authorList>
            <person name="Chen X.-Y."/>
        </authorList>
    </citation>
    <scope>NUCLEOTIDE SEQUENCE [LARGE SCALE GENOMIC DNA]</scope>
    <source>
        <strain evidence="2 3">NY5</strain>
    </source>
</reference>
<dbReference type="RefSeq" id="WP_149611302.1">
    <property type="nucleotide sequence ID" value="NZ_VTUX01000004.1"/>
</dbReference>
<dbReference type="AlphaFoldDB" id="A0A5B0WXW5"/>
<comment type="caution">
    <text evidence="2">The sequence shown here is derived from an EMBL/GenBank/DDBJ whole genome shotgun (WGS) entry which is preliminary data.</text>
</comment>
<sequence length="151" mass="16433">MLPEVEQYMAASREFEAGKVVGQLWKQALSLADNDRLAAKYLYLSMRAEALAKQEPASQLAPPAGSGETSRSGAMAATPLNRRGRQTPEDDYHAIAANEVDSGQRDERTWRDALVLAKGDAAAARHHYICLRMDTMRMLAANESRAGEAGA</sequence>
<dbReference type="Proteomes" id="UP000323708">
    <property type="component" value="Unassembled WGS sequence"/>
</dbReference>
<organism evidence="2 3">
    <name type="scientific">Pseudohalioglobus sediminis</name>
    <dbReference type="NCBI Taxonomy" id="2606449"/>
    <lineage>
        <taxon>Bacteria</taxon>
        <taxon>Pseudomonadati</taxon>
        <taxon>Pseudomonadota</taxon>
        <taxon>Gammaproteobacteria</taxon>
        <taxon>Cellvibrionales</taxon>
        <taxon>Halieaceae</taxon>
        <taxon>Pseudohalioglobus</taxon>
    </lineage>
</organism>
<name>A0A5B0WXW5_9GAMM</name>